<dbReference type="GO" id="GO:0004864">
    <property type="term" value="F:protein phosphatase inhibitor activity"/>
    <property type="evidence" value="ECO:0007669"/>
    <property type="project" value="UniProtKB-KW"/>
</dbReference>
<protein>
    <recommendedName>
        <fullName evidence="7">cAMP-regulated phosphoprotein 19</fullName>
    </recommendedName>
</protein>
<comment type="similarity">
    <text evidence="1">Belongs to the endosulfine family.</text>
</comment>
<sequence>MRSKSPSSSTYSLAPLCKRGRYLNDPCYSNIEMSDNDRGDSSEVSMETSPPKPEGQETDDVVKKEEEKLRAKYPLAAQGPHIGHTAFIQKRLAKGQKFFDSGDYNMYKQRAGNQPFGNRPRNAAGLVPAVQNPLITSAPTGNAIPTPETVPARKTSIIQQPKFPATTS</sequence>
<dbReference type="EMBL" id="CAJPEX010000153">
    <property type="protein sequence ID" value="CAG0913789.1"/>
    <property type="molecule type" value="Genomic_DNA"/>
</dbReference>
<name>A0A7R9GAA2_9CRUS</name>
<dbReference type="Proteomes" id="UP000678499">
    <property type="component" value="Unassembled WGS sequence"/>
</dbReference>
<keyword evidence="2" id="KW-0132">Cell division</keyword>
<proteinExistence type="inferred from homology"/>
<feature type="compositionally biased region" description="Basic and acidic residues" evidence="4">
    <location>
        <begin position="60"/>
        <end position="70"/>
    </location>
</feature>
<keyword evidence="3" id="KW-0650">Protein phosphatase inhibitor</keyword>
<gene>
    <name evidence="5" type="ORF">NMOB1V02_LOCUS1512</name>
</gene>
<evidence type="ECO:0000313" key="6">
    <source>
        <dbReference type="Proteomes" id="UP000678499"/>
    </source>
</evidence>
<dbReference type="PANTHER" id="PTHR10358:SF6">
    <property type="entry name" value="ENDOSULFINE, ISOFORM A"/>
    <property type="match status" value="1"/>
</dbReference>
<keyword evidence="2" id="KW-0498">Mitosis</keyword>
<feature type="region of interest" description="Disordered" evidence="4">
    <location>
        <begin position="20"/>
        <end position="76"/>
    </location>
</feature>
<feature type="region of interest" description="Disordered" evidence="4">
    <location>
        <begin position="136"/>
        <end position="168"/>
    </location>
</feature>
<dbReference type="PANTHER" id="PTHR10358">
    <property type="entry name" value="ENDOSULFINE"/>
    <property type="match status" value="1"/>
</dbReference>
<dbReference type="InterPro" id="IPR006760">
    <property type="entry name" value="Endosulphine"/>
</dbReference>
<evidence type="ECO:0000256" key="1">
    <source>
        <dbReference type="ARBA" id="ARBA00010520"/>
    </source>
</evidence>
<evidence type="ECO:0000256" key="3">
    <source>
        <dbReference type="ARBA" id="ARBA00023272"/>
    </source>
</evidence>
<keyword evidence="6" id="KW-1185">Reference proteome</keyword>
<dbReference type="OrthoDB" id="5949865at2759"/>
<keyword evidence="2" id="KW-0131">Cell cycle</keyword>
<organism evidence="5">
    <name type="scientific">Notodromas monacha</name>
    <dbReference type="NCBI Taxonomy" id="399045"/>
    <lineage>
        <taxon>Eukaryota</taxon>
        <taxon>Metazoa</taxon>
        <taxon>Ecdysozoa</taxon>
        <taxon>Arthropoda</taxon>
        <taxon>Crustacea</taxon>
        <taxon>Oligostraca</taxon>
        <taxon>Ostracoda</taxon>
        <taxon>Podocopa</taxon>
        <taxon>Podocopida</taxon>
        <taxon>Cypridocopina</taxon>
        <taxon>Cypridoidea</taxon>
        <taxon>Cyprididae</taxon>
        <taxon>Notodromas</taxon>
    </lineage>
</organism>
<accession>A0A7R9GAA2</accession>
<evidence type="ECO:0000313" key="5">
    <source>
        <dbReference type="EMBL" id="CAD7273637.1"/>
    </source>
</evidence>
<dbReference type="EMBL" id="OA882190">
    <property type="protein sequence ID" value="CAD7273637.1"/>
    <property type="molecule type" value="Genomic_DNA"/>
</dbReference>
<reference evidence="5" key="1">
    <citation type="submission" date="2020-11" db="EMBL/GenBank/DDBJ databases">
        <authorList>
            <person name="Tran Van P."/>
        </authorList>
    </citation>
    <scope>NUCLEOTIDE SEQUENCE</scope>
</reference>
<dbReference type="GO" id="GO:0005737">
    <property type="term" value="C:cytoplasm"/>
    <property type="evidence" value="ECO:0007669"/>
    <property type="project" value="TreeGrafter"/>
</dbReference>
<evidence type="ECO:0008006" key="7">
    <source>
        <dbReference type="Google" id="ProtNLM"/>
    </source>
</evidence>
<dbReference type="AlphaFoldDB" id="A0A7R9GAA2"/>
<evidence type="ECO:0000256" key="4">
    <source>
        <dbReference type="SAM" id="MobiDB-lite"/>
    </source>
</evidence>
<evidence type="ECO:0000256" key="2">
    <source>
        <dbReference type="ARBA" id="ARBA00022776"/>
    </source>
</evidence>